<dbReference type="InterPro" id="IPR004358">
    <property type="entry name" value="Sig_transdc_His_kin-like_C"/>
</dbReference>
<dbReference type="PIRSF" id="PIRSF037119">
    <property type="entry name" value="STHK_PgtB"/>
    <property type="match status" value="1"/>
</dbReference>
<feature type="domain" description="HAMP" evidence="13">
    <location>
        <begin position="343"/>
        <end position="395"/>
    </location>
</feature>
<dbReference type="InterPro" id="IPR036890">
    <property type="entry name" value="HATPase_C_sf"/>
</dbReference>
<keyword evidence="5" id="KW-0808">Transferase</keyword>
<name>A0ABU4IH73_9VIBR</name>
<feature type="coiled-coil region" evidence="10">
    <location>
        <begin position="516"/>
        <end position="553"/>
    </location>
</feature>
<keyword evidence="11" id="KW-1133">Transmembrane helix</keyword>
<dbReference type="CDD" id="cd06225">
    <property type="entry name" value="HAMP"/>
    <property type="match status" value="1"/>
</dbReference>
<comment type="caution">
    <text evidence="14">The sequence shown here is derived from an EMBL/GenBank/DDBJ whole genome shotgun (WGS) entry which is preliminary data.</text>
</comment>
<feature type="transmembrane region" description="Helical" evidence="11">
    <location>
        <begin position="12"/>
        <end position="35"/>
    </location>
</feature>
<dbReference type="GO" id="GO:0005524">
    <property type="term" value="F:ATP binding"/>
    <property type="evidence" value="ECO:0007669"/>
    <property type="project" value="UniProtKB-KW"/>
</dbReference>
<organism evidence="14 15">
    <name type="scientific">Vibrio plantisponsor</name>
    <dbReference type="NCBI Taxonomy" id="664643"/>
    <lineage>
        <taxon>Bacteria</taxon>
        <taxon>Pseudomonadati</taxon>
        <taxon>Pseudomonadota</taxon>
        <taxon>Gammaproteobacteria</taxon>
        <taxon>Vibrionales</taxon>
        <taxon>Vibrionaceae</taxon>
        <taxon>Vibrio</taxon>
    </lineage>
</organism>
<proteinExistence type="predicted"/>
<dbReference type="PANTHER" id="PTHR43065">
    <property type="entry name" value="SENSOR HISTIDINE KINASE"/>
    <property type="match status" value="1"/>
</dbReference>
<dbReference type="InterPro" id="IPR003594">
    <property type="entry name" value="HATPase_dom"/>
</dbReference>
<feature type="domain" description="Histidine kinase" evidence="12">
    <location>
        <begin position="569"/>
        <end position="781"/>
    </location>
</feature>
<dbReference type="Gene3D" id="1.10.287.130">
    <property type="match status" value="1"/>
</dbReference>
<dbReference type="Gene3D" id="6.10.340.10">
    <property type="match status" value="1"/>
</dbReference>
<dbReference type="InterPro" id="IPR003661">
    <property type="entry name" value="HisK_dim/P_dom"/>
</dbReference>
<keyword evidence="11" id="KW-0472">Membrane</keyword>
<dbReference type="SUPFAM" id="SSF55874">
    <property type="entry name" value="ATPase domain of HSP90 chaperone/DNA topoisomerase II/histidine kinase"/>
    <property type="match status" value="1"/>
</dbReference>
<comment type="catalytic activity">
    <reaction evidence="1">
        <text>ATP + protein L-histidine = ADP + protein N-phospho-L-histidine.</text>
        <dbReference type="EC" id="2.7.13.3"/>
    </reaction>
</comment>
<keyword evidence="10" id="KW-0175">Coiled coil</keyword>
<dbReference type="SMART" id="SM00388">
    <property type="entry name" value="HisKA"/>
    <property type="match status" value="1"/>
</dbReference>
<dbReference type="CDD" id="cd00082">
    <property type="entry name" value="HisKA"/>
    <property type="match status" value="1"/>
</dbReference>
<evidence type="ECO:0000256" key="9">
    <source>
        <dbReference type="ARBA" id="ARBA00023012"/>
    </source>
</evidence>
<comment type="subcellular location">
    <subcellularLocation>
        <location evidence="2">Membrane</location>
    </subcellularLocation>
</comment>
<dbReference type="PROSITE" id="PS50109">
    <property type="entry name" value="HIS_KIN"/>
    <property type="match status" value="1"/>
</dbReference>
<keyword evidence="9" id="KW-0902">Two-component regulatory system</keyword>
<evidence type="ECO:0000256" key="11">
    <source>
        <dbReference type="SAM" id="Phobius"/>
    </source>
</evidence>
<dbReference type="RefSeq" id="WP_171137355.1">
    <property type="nucleotide sequence ID" value="NZ_AP024893.1"/>
</dbReference>
<evidence type="ECO:0000256" key="4">
    <source>
        <dbReference type="ARBA" id="ARBA00022553"/>
    </source>
</evidence>
<keyword evidence="4" id="KW-0597">Phosphoprotein</keyword>
<evidence type="ECO:0000256" key="5">
    <source>
        <dbReference type="ARBA" id="ARBA00022679"/>
    </source>
</evidence>
<evidence type="ECO:0000313" key="14">
    <source>
        <dbReference type="EMBL" id="MDW6017908.1"/>
    </source>
</evidence>
<dbReference type="InterPro" id="IPR005467">
    <property type="entry name" value="His_kinase_dom"/>
</dbReference>
<keyword evidence="7" id="KW-0418">Kinase</keyword>
<dbReference type="Pfam" id="PF00512">
    <property type="entry name" value="HisKA"/>
    <property type="match status" value="1"/>
</dbReference>
<evidence type="ECO:0000259" key="12">
    <source>
        <dbReference type="PROSITE" id="PS50109"/>
    </source>
</evidence>
<evidence type="ECO:0000259" key="13">
    <source>
        <dbReference type="PROSITE" id="PS50885"/>
    </source>
</evidence>
<dbReference type="PROSITE" id="PS50885">
    <property type="entry name" value="HAMP"/>
    <property type="match status" value="1"/>
</dbReference>
<accession>A0ABU4IH73</accession>
<evidence type="ECO:0000313" key="15">
    <source>
        <dbReference type="Proteomes" id="UP001272325"/>
    </source>
</evidence>
<protein>
    <recommendedName>
        <fullName evidence="3">histidine kinase</fullName>
        <ecNumber evidence="3">2.7.13.3</ecNumber>
    </recommendedName>
</protein>
<evidence type="ECO:0000256" key="7">
    <source>
        <dbReference type="ARBA" id="ARBA00022777"/>
    </source>
</evidence>
<keyword evidence="8 14" id="KW-0067">ATP-binding</keyword>
<keyword evidence="11" id="KW-0812">Transmembrane</keyword>
<dbReference type="Pfam" id="PF00672">
    <property type="entry name" value="HAMP"/>
    <property type="match status" value="1"/>
</dbReference>
<dbReference type="Gene3D" id="3.30.565.10">
    <property type="entry name" value="Histidine kinase-like ATPase, C-terminal domain"/>
    <property type="match status" value="1"/>
</dbReference>
<evidence type="ECO:0000256" key="3">
    <source>
        <dbReference type="ARBA" id="ARBA00012438"/>
    </source>
</evidence>
<dbReference type="EMBL" id="JAWRCN010000001">
    <property type="protein sequence ID" value="MDW6017908.1"/>
    <property type="molecule type" value="Genomic_DNA"/>
</dbReference>
<evidence type="ECO:0000256" key="6">
    <source>
        <dbReference type="ARBA" id="ARBA00022741"/>
    </source>
</evidence>
<dbReference type="Pfam" id="PF02518">
    <property type="entry name" value="HATPase_c"/>
    <property type="match status" value="1"/>
</dbReference>
<reference evidence="14 15" key="1">
    <citation type="submission" date="2023-11" db="EMBL/GenBank/DDBJ databases">
        <title>Plant-associative lifestyle of Vibrio porteresiae and its evolutionary dynamics.</title>
        <authorList>
            <person name="Rameshkumar N."/>
            <person name="Kirti K."/>
        </authorList>
    </citation>
    <scope>NUCLEOTIDE SEQUENCE [LARGE SCALE GENOMIC DNA]</scope>
    <source>
        <strain evidence="14 15">MSSRF60</strain>
    </source>
</reference>
<dbReference type="EC" id="2.7.13.3" evidence="3"/>
<dbReference type="InterPro" id="IPR036097">
    <property type="entry name" value="HisK_dim/P_sf"/>
</dbReference>
<evidence type="ECO:0000256" key="2">
    <source>
        <dbReference type="ARBA" id="ARBA00004370"/>
    </source>
</evidence>
<sequence>MSLSKYHTIGSKLLLAFSCSTLIVTLVSVVSWFTWSRLDDQITEVLDQSVPKYNASYVLESRSSEIRRRIQQLGNAKNKVILDEQVEKLNQDLRIMDNVLNSLEENSAQVNLHNGYLKLKNMSEQYGSLVSQRIDVTRQIGMLGEQLQWLYQDMEMELVPLRQEMQWQLERKNNAERTEALFNKINQIQSLIDSGSQMYNFARELINATHQLQVDNGMKVLQYRLEELQSASQSIFQLPASIAYQQLLGEWNELLRLNGPYHQNLSLMVELHQGLDELGSRIQEQLNHQHSDIATLVSNAGELFVSTQKETTQLIQHGHRVLLVFFGLSISMSLLLTYYFVNRRIVARLTNLSNSLDAIINNDLSHPIEVDGKDEIGNLCAQLIQYGQKVEEMERTNALSLINNTQASLITCNLHGEIESANPSAQASLQLESGKVKKTLWRCFPEDVQPRLEALFNPDDKLIKNGADSVTLSLGCEDKPYYLRLYLRKFNQGLHDKVIVTITDVTDQEHANRLLEERVKEKTQSLLENNEQLQAEIEERQRAEAYLKKTQNDLIQAAKMAVVGQTMTSLAHELNQPLSAMSTYLYTARLALEQAETGQITQSLSQIESLTERMGKIVNSLRHFARRSSSDEPLKALSLNSVVEQAMLLVQTKAKRQQVVLNNELPETLSVIGETLSLEQILINLLVNACDAASSHQNKAVSLVLLSSDEKIHRIAITDSGSGFEHGVVGKLFTPFTTTKEVGLGLGLNICQSLIERMNGQIYLASNLDKGAMVVLELPHD</sequence>
<evidence type="ECO:0000256" key="1">
    <source>
        <dbReference type="ARBA" id="ARBA00000085"/>
    </source>
</evidence>
<dbReference type="Proteomes" id="UP001272325">
    <property type="component" value="Unassembled WGS sequence"/>
</dbReference>
<keyword evidence="15" id="KW-1185">Reference proteome</keyword>
<dbReference type="InterPro" id="IPR017116">
    <property type="entry name" value="Sig_transdc_His_kinase_PgtB"/>
</dbReference>
<dbReference type="PRINTS" id="PR00344">
    <property type="entry name" value="BCTRLSENSOR"/>
</dbReference>
<keyword evidence="6" id="KW-0547">Nucleotide-binding</keyword>
<dbReference type="InterPro" id="IPR003660">
    <property type="entry name" value="HAMP_dom"/>
</dbReference>
<dbReference type="SUPFAM" id="SSF47384">
    <property type="entry name" value="Homodimeric domain of signal transducing histidine kinase"/>
    <property type="match status" value="1"/>
</dbReference>
<dbReference type="SMART" id="SM00387">
    <property type="entry name" value="HATPase_c"/>
    <property type="match status" value="1"/>
</dbReference>
<dbReference type="PANTHER" id="PTHR43065:SF10">
    <property type="entry name" value="PEROXIDE STRESS-ACTIVATED HISTIDINE KINASE MAK3"/>
    <property type="match status" value="1"/>
</dbReference>
<evidence type="ECO:0000256" key="8">
    <source>
        <dbReference type="ARBA" id="ARBA00022840"/>
    </source>
</evidence>
<dbReference type="SMART" id="SM00304">
    <property type="entry name" value="HAMP"/>
    <property type="match status" value="1"/>
</dbReference>
<gene>
    <name evidence="14" type="ORF">SBW85_09030</name>
</gene>
<evidence type="ECO:0000256" key="10">
    <source>
        <dbReference type="SAM" id="Coils"/>
    </source>
</evidence>